<evidence type="ECO:0000313" key="3">
    <source>
        <dbReference type="Proteomes" id="UP000451233"/>
    </source>
</evidence>
<protein>
    <recommendedName>
        <fullName evidence="1">HTH LytTR-type domain-containing protein</fullName>
    </recommendedName>
</protein>
<evidence type="ECO:0000313" key="2">
    <source>
        <dbReference type="EMBL" id="MXV14335.1"/>
    </source>
</evidence>
<comment type="caution">
    <text evidence="2">The sequence shown here is derived from an EMBL/GenBank/DDBJ whole genome shotgun (WGS) entry which is preliminary data.</text>
</comment>
<dbReference type="GO" id="GO:0003677">
    <property type="term" value="F:DNA binding"/>
    <property type="evidence" value="ECO:0007669"/>
    <property type="project" value="InterPro"/>
</dbReference>
<dbReference type="RefSeq" id="WP_160905312.1">
    <property type="nucleotide sequence ID" value="NZ_WVHS01000001.1"/>
</dbReference>
<dbReference type="PANTHER" id="PTHR37299:SF1">
    <property type="entry name" value="STAGE 0 SPORULATION PROTEIN A HOMOLOG"/>
    <property type="match status" value="1"/>
</dbReference>
<dbReference type="InterPro" id="IPR007492">
    <property type="entry name" value="LytTR_DNA-bd_dom"/>
</dbReference>
<gene>
    <name evidence="2" type="ORF">GS398_03415</name>
</gene>
<evidence type="ECO:0000259" key="1">
    <source>
        <dbReference type="PROSITE" id="PS50930"/>
    </source>
</evidence>
<dbReference type="GO" id="GO:0000156">
    <property type="term" value="F:phosphorelay response regulator activity"/>
    <property type="evidence" value="ECO:0007669"/>
    <property type="project" value="InterPro"/>
</dbReference>
<accession>A0A7K1XTK3</accession>
<reference evidence="2 3" key="1">
    <citation type="submission" date="2019-11" db="EMBL/GenBank/DDBJ databases">
        <title>Pedobacter sp. HMF7056 Genome sequencing and assembly.</title>
        <authorList>
            <person name="Kang H."/>
            <person name="Kim H."/>
            <person name="Joh K."/>
        </authorList>
    </citation>
    <scope>NUCLEOTIDE SEQUENCE [LARGE SCALE GENOMIC DNA]</scope>
    <source>
        <strain evidence="2 3">HMF7056</strain>
    </source>
</reference>
<name>A0A7K1XTK3_9SPHI</name>
<keyword evidence="3" id="KW-1185">Reference proteome</keyword>
<dbReference type="EMBL" id="WVHS01000001">
    <property type="protein sequence ID" value="MXV14335.1"/>
    <property type="molecule type" value="Genomic_DNA"/>
</dbReference>
<dbReference type="InterPro" id="IPR046947">
    <property type="entry name" value="LytR-like"/>
</dbReference>
<organism evidence="2 3">
    <name type="scientific">Hufsiella ginkgonis</name>
    <dbReference type="NCBI Taxonomy" id="2695274"/>
    <lineage>
        <taxon>Bacteria</taxon>
        <taxon>Pseudomonadati</taxon>
        <taxon>Bacteroidota</taxon>
        <taxon>Sphingobacteriia</taxon>
        <taxon>Sphingobacteriales</taxon>
        <taxon>Sphingobacteriaceae</taxon>
        <taxon>Hufsiella</taxon>
    </lineage>
</organism>
<dbReference type="Proteomes" id="UP000451233">
    <property type="component" value="Unassembled WGS sequence"/>
</dbReference>
<dbReference type="AlphaFoldDB" id="A0A7K1XTK3"/>
<feature type="domain" description="HTH LytTR-type" evidence="1">
    <location>
        <begin position="1"/>
        <end position="96"/>
    </location>
</feature>
<dbReference type="Gene3D" id="2.40.50.1020">
    <property type="entry name" value="LytTr DNA-binding domain"/>
    <property type="match status" value="1"/>
</dbReference>
<dbReference type="SMART" id="SM00850">
    <property type="entry name" value="LytTR"/>
    <property type="match status" value="1"/>
</dbReference>
<sequence>MKGKVVRIPIEEIVYIEAAQNYLLIHLERDEYLTYLTMKEIEAVLDPACFIRIHKSYIINFNMIRSVEGGAVILTNKTALLIGAKFRTNLDQQILPRLLQSKRLEGDN</sequence>
<proteinExistence type="predicted"/>
<dbReference type="PANTHER" id="PTHR37299">
    <property type="entry name" value="TRANSCRIPTIONAL REGULATOR-RELATED"/>
    <property type="match status" value="1"/>
</dbReference>
<dbReference type="Pfam" id="PF04397">
    <property type="entry name" value="LytTR"/>
    <property type="match status" value="1"/>
</dbReference>
<dbReference type="PROSITE" id="PS50930">
    <property type="entry name" value="HTH_LYTTR"/>
    <property type="match status" value="1"/>
</dbReference>